<dbReference type="Proteomes" id="UP000672657">
    <property type="component" value="Unassembled WGS sequence"/>
</dbReference>
<evidence type="ECO:0000313" key="3">
    <source>
        <dbReference type="EMBL" id="CAG2160392.1"/>
    </source>
</evidence>
<keyword evidence="1" id="KW-0732">Signal</keyword>
<gene>
    <name evidence="3" type="ORF">LMG26411_07454</name>
</gene>
<dbReference type="Gene3D" id="2.180.10.10">
    <property type="entry name" value="RHS repeat-associated core"/>
    <property type="match status" value="1"/>
</dbReference>
<feature type="chain" id="PRO_5047002221" description="DUF6531 domain-containing protein" evidence="1">
    <location>
        <begin position="25"/>
        <end position="372"/>
    </location>
</feature>
<evidence type="ECO:0000313" key="4">
    <source>
        <dbReference type="Proteomes" id="UP000672657"/>
    </source>
</evidence>
<name>A0ABM8TUV6_9BURK</name>
<dbReference type="InterPro" id="IPR045351">
    <property type="entry name" value="DUF6531"/>
</dbReference>
<protein>
    <recommendedName>
        <fullName evidence="2">DUF6531 domain-containing protein</fullName>
    </recommendedName>
</protein>
<feature type="signal peptide" evidence="1">
    <location>
        <begin position="1"/>
        <end position="24"/>
    </location>
</feature>
<accession>A0ABM8TUV6</accession>
<feature type="domain" description="DUF6531" evidence="2">
    <location>
        <begin position="42"/>
        <end position="106"/>
    </location>
</feature>
<dbReference type="EMBL" id="CAJPVI010000079">
    <property type="protein sequence ID" value="CAG2160392.1"/>
    <property type="molecule type" value="Genomic_DNA"/>
</dbReference>
<proteinExistence type="predicted"/>
<dbReference type="Pfam" id="PF20148">
    <property type="entry name" value="DUF6531"/>
    <property type="match status" value="1"/>
</dbReference>
<dbReference type="InterPro" id="IPR031325">
    <property type="entry name" value="RHS_repeat"/>
</dbReference>
<evidence type="ECO:0000259" key="2">
    <source>
        <dbReference type="Pfam" id="PF20148"/>
    </source>
</evidence>
<evidence type="ECO:0000256" key="1">
    <source>
        <dbReference type="SAM" id="SignalP"/>
    </source>
</evidence>
<dbReference type="NCBIfam" id="TIGR01643">
    <property type="entry name" value="YD_repeat_2x"/>
    <property type="match status" value="1"/>
</dbReference>
<organism evidence="3 4">
    <name type="scientific">Cupriavidus numazuensis</name>
    <dbReference type="NCBI Taxonomy" id="221992"/>
    <lineage>
        <taxon>Bacteria</taxon>
        <taxon>Pseudomonadati</taxon>
        <taxon>Pseudomonadota</taxon>
        <taxon>Betaproteobacteria</taxon>
        <taxon>Burkholderiales</taxon>
        <taxon>Burkholderiaceae</taxon>
        <taxon>Cupriavidus</taxon>
    </lineage>
</organism>
<dbReference type="InterPro" id="IPR006530">
    <property type="entry name" value="YD"/>
</dbReference>
<sequence>MNPIMFRPSFLACLSFALLGTAQAAGPRVIDVPAGSFVVVNGVNVRNGNYSTTFSTLRDADDPAGEPFRRVYNSFSDHQSAYGLGWSTVMDTRITLRDYGDLGLTLAENGEGAATKYAVLPGGPGSERSKEMEKRRSDIVYEYSSQLLGLSQRKELIKTDFYKDAVKRGELTPISESALRDPAYPSMAPVIPDGAVFVAQGTFEGDACREKSRIVRQGNNLIRIYPQGCGISRETYTLNGVCIRVDGQAGDAMTTTNDPATGLVASVRDEKGGMIRFQYDAKGRLVRESNPKGNAYGFEYDERDNMTAIIYIDDSRSRMAYDDKSRVILSAPRNRPVATFEYRKDPDNPGISITHVKLTQGNQTQEIDYRLH</sequence>
<keyword evidence="4" id="KW-1185">Reference proteome</keyword>
<reference evidence="3 4" key="1">
    <citation type="submission" date="2021-03" db="EMBL/GenBank/DDBJ databases">
        <authorList>
            <person name="Peeters C."/>
        </authorList>
    </citation>
    <scope>NUCLEOTIDE SEQUENCE [LARGE SCALE GENOMIC DNA]</scope>
    <source>
        <strain evidence="3 4">LMG 26411</strain>
    </source>
</reference>
<dbReference type="Pfam" id="PF05593">
    <property type="entry name" value="RHS_repeat"/>
    <property type="match status" value="1"/>
</dbReference>
<comment type="caution">
    <text evidence="3">The sequence shown here is derived from an EMBL/GenBank/DDBJ whole genome shotgun (WGS) entry which is preliminary data.</text>
</comment>